<dbReference type="FunCoup" id="B8C6L9">
    <property type="interactions" value="454"/>
</dbReference>
<gene>
    <name evidence="4" type="ORF">THAPSDRAFT_7474</name>
</gene>
<protein>
    <recommendedName>
        <fullName evidence="3">PITH domain-containing protein</fullName>
    </recommendedName>
</protein>
<dbReference type="eggNOG" id="KOG1730">
    <property type="taxonomic scope" value="Eukaryota"/>
</dbReference>
<name>B8C6L9_THAPS</name>
<comment type="similarity">
    <text evidence="1">Belongs to the PITHD1 family.</text>
</comment>
<dbReference type="Gene3D" id="2.60.120.470">
    <property type="entry name" value="PITH domain"/>
    <property type="match status" value="1"/>
</dbReference>
<dbReference type="PaxDb" id="35128-Thaps7474"/>
<keyword evidence="5" id="KW-1185">Reference proteome</keyword>
<dbReference type="HOGENOM" id="CLU_072377_2_0_1"/>
<dbReference type="PROSITE" id="PS51532">
    <property type="entry name" value="PITH"/>
    <property type="match status" value="1"/>
</dbReference>
<evidence type="ECO:0000256" key="2">
    <source>
        <dbReference type="SAM" id="MobiDB-lite"/>
    </source>
</evidence>
<evidence type="ECO:0000313" key="5">
    <source>
        <dbReference type="Proteomes" id="UP000001449"/>
    </source>
</evidence>
<accession>B8C6L9</accession>
<dbReference type="EMBL" id="CM000644">
    <property type="protein sequence ID" value="EED90594.1"/>
    <property type="molecule type" value="Genomic_DNA"/>
</dbReference>
<dbReference type="PANTHER" id="PTHR12175:SF1">
    <property type="entry name" value="PITH DOMAIN-CONTAINING PROTEIN 1"/>
    <property type="match status" value="1"/>
</dbReference>
<organism evidence="4 5">
    <name type="scientific">Thalassiosira pseudonana</name>
    <name type="common">Marine diatom</name>
    <name type="synonym">Cyclotella nana</name>
    <dbReference type="NCBI Taxonomy" id="35128"/>
    <lineage>
        <taxon>Eukaryota</taxon>
        <taxon>Sar</taxon>
        <taxon>Stramenopiles</taxon>
        <taxon>Ochrophyta</taxon>
        <taxon>Bacillariophyta</taxon>
        <taxon>Coscinodiscophyceae</taxon>
        <taxon>Thalassiosirophycidae</taxon>
        <taxon>Thalassiosirales</taxon>
        <taxon>Thalassiosiraceae</taxon>
        <taxon>Thalassiosira</taxon>
    </lineage>
</organism>
<feature type="compositionally biased region" description="Basic and acidic residues" evidence="2">
    <location>
        <begin position="1"/>
        <end position="15"/>
    </location>
</feature>
<dbReference type="PANTHER" id="PTHR12175">
    <property type="entry name" value="AD039 HT014 THIOREDOXIN FAMILY TRP26"/>
    <property type="match status" value="1"/>
</dbReference>
<dbReference type="RefSeq" id="XP_002291743.1">
    <property type="nucleotide sequence ID" value="XM_002291707.1"/>
</dbReference>
<evidence type="ECO:0000256" key="1">
    <source>
        <dbReference type="ARBA" id="ARBA00025788"/>
    </source>
</evidence>
<proteinExistence type="inferred from homology"/>
<dbReference type="InterPro" id="IPR045099">
    <property type="entry name" value="PITH1-like"/>
</dbReference>
<evidence type="ECO:0000259" key="3">
    <source>
        <dbReference type="PROSITE" id="PS51532"/>
    </source>
</evidence>
<dbReference type="KEGG" id="tps:THAPSDRAFT_7474"/>
<feature type="domain" description="PITH" evidence="3">
    <location>
        <begin position="15"/>
        <end position="233"/>
    </location>
</feature>
<reference evidence="4 5" key="2">
    <citation type="journal article" date="2008" name="Nature">
        <title>The Phaeodactylum genome reveals the evolutionary history of diatom genomes.</title>
        <authorList>
            <person name="Bowler C."/>
            <person name="Allen A.E."/>
            <person name="Badger J.H."/>
            <person name="Grimwood J."/>
            <person name="Jabbari K."/>
            <person name="Kuo A."/>
            <person name="Maheswari U."/>
            <person name="Martens C."/>
            <person name="Maumus F."/>
            <person name="Otillar R.P."/>
            <person name="Rayko E."/>
            <person name="Salamov A."/>
            <person name="Vandepoele K."/>
            <person name="Beszteri B."/>
            <person name="Gruber A."/>
            <person name="Heijde M."/>
            <person name="Katinka M."/>
            <person name="Mock T."/>
            <person name="Valentin K."/>
            <person name="Verret F."/>
            <person name="Berges J.A."/>
            <person name="Brownlee C."/>
            <person name="Cadoret J.P."/>
            <person name="Chiovitti A."/>
            <person name="Choi C.J."/>
            <person name="Coesel S."/>
            <person name="De Martino A."/>
            <person name="Detter J.C."/>
            <person name="Durkin C."/>
            <person name="Falciatore A."/>
            <person name="Fournet J."/>
            <person name="Haruta M."/>
            <person name="Huysman M.J."/>
            <person name="Jenkins B.D."/>
            <person name="Jiroutova K."/>
            <person name="Jorgensen R.E."/>
            <person name="Joubert Y."/>
            <person name="Kaplan A."/>
            <person name="Kroger N."/>
            <person name="Kroth P.G."/>
            <person name="La Roche J."/>
            <person name="Lindquist E."/>
            <person name="Lommer M."/>
            <person name="Martin-Jezequel V."/>
            <person name="Lopez P.J."/>
            <person name="Lucas S."/>
            <person name="Mangogna M."/>
            <person name="McGinnis K."/>
            <person name="Medlin L.K."/>
            <person name="Montsant A."/>
            <person name="Oudot-Le Secq M.P."/>
            <person name="Napoli C."/>
            <person name="Obornik M."/>
            <person name="Parker M.S."/>
            <person name="Petit J.L."/>
            <person name="Porcel B.M."/>
            <person name="Poulsen N."/>
            <person name="Robison M."/>
            <person name="Rychlewski L."/>
            <person name="Rynearson T.A."/>
            <person name="Schmutz J."/>
            <person name="Shapiro H."/>
            <person name="Siaut M."/>
            <person name="Stanley M."/>
            <person name="Sussman M.R."/>
            <person name="Taylor A.R."/>
            <person name="Vardi A."/>
            <person name="von Dassow P."/>
            <person name="Vyverman W."/>
            <person name="Willis A."/>
            <person name="Wyrwicz L.S."/>
            <person name="Rokhsar D.S."/>
            <person name="Weissenbach J."/>
            <person name="Armbrust E.V."/>
            <person name="Green B.R."/>
            <person name="Van de Peer Y."/>
            <person name="Grigoriev I.V."/>
        </authorList>
    </citation>
    <scope>NUCLEOTIDE SEQUENCE [LARGE SCALE GENOMIC DNA]</scope>
    <source>
        <strain evidence="4 5">CCMP1335</strain>
    </source>
</reference>
<dbReference type="Proteomes" id="UP000001449">
    <property type="component" value="Chromosome 8"/>
</dbReference>
<reference evidence="4 5" key="1">
    <citation type="journal article" date="2004" name="Science">
        <title>The genome of the diatom Thalassiosira pseudonana: ecology, evolution, and metabolism.</title>
        <authorList>
            <person name="Armbrust E.V."/>
            <person name="Berges J.A."/>
            <person name="Bowler C."/>
            <person name="Green B.R."/>
            <person name="Martinez D."/>
            <person name="Putnam N.H."/>
            <person name="Zhou S."/>
            <person name="Allen A.E."/>
            <person name="Apt K.E."/>
            <person name="Bechner M."/>
            <person name="Brzezinski M.A."/>
            <person name="Chaal B.K."/>
            <person name="Chiovitti A."/>
            <person name="Davis A.K."/>
            <person name="Demarest M.S."/>
            <person name="Detter J.C."/>
            <person name="Glavina T."/>
            <person name="Goodstein D."/>
            <person name="Hadi M.Z."/>
            <person name="Hellsten U."/>
            <person name="Hildebrand M."/>
            <person name="Jenkins B.D."/>
            <person name="Jurka J."/>
            <person name="Kapitonov V.V."/>
            <person name="Kroger N."/>
            <person name="Lau W.W."/>
            <person name="Lane T.W."/>
            <person name="Larimer F.W."/>
            <person name="Lippmeier J.C."/>
            <person name="Lucas S."/>
            <person name="Medina M."/>
            <person name="Montsant A."/>
            <person name="Obornik M."/>
            <person name="Parker M.S."/>
            <person name="Palenik B."/>
            <person name="Pazour G.J."/>
            <person name="Richardson P.M."/>
            <person name="Rynearson T.A."/>
            <person name="Saito M.A."/>
            <person name="Schwartz D.C."/>
            <person name="Thamatrakoln K."/>
            <person name="Valentin K."/>
            <person name="Vardi A."/>
            <person name="Wilkerson F.P."/>
            <person name="Rokhsar D.S."/>
        </authorList>
    </citation>
    <scope>NUCLEOTIDE SEQUENCE [LARGE SCALE GENOMIC DNA]</scope>
    <source>
        <strain evidence="4 5">CCMP1335</strain>
    </source>
</reference>
<dbReference type="OMA" id="SHEVTIC"/>
<dbReference type="AlphaFoldDB" id="B8C6L9"/>
<feature type="region of interest" description="Disordered" evidence="2">
    <location>
        <begin position="1"/>
        <end position="20"/>
    </location>
</feature>
<dbReference type="InterPro" id="IPR010400">
    <property type="entry name" value="PITH_dom"/>
</dbReference>
<dbReference type="InterPro" id="IPR037047">
    <property type="entry name" value="PITH_dom_sf"/>
</dbReference>
<evidence type="ECO:0000313" key="4">
    <source>
        <dbReference type="EMBL" id="EED90594.1"/>
    </source>
</evidence>
<dbReference type="GO" id="GO:0005737">
    <property type="term" value="C:cytoplasm"/>
    <property type="evidence" value="ECO:0007669"/>
    <property type="project" value="UniProtKB-ARBA"/>
</dbReference>
<dbReference type="SUPFAM" id="SSF49785">
    <property type="entry name" value="Galactose-binding domain-like"/>
    <property type="match status" value="1"/>
</dbReference>
<dbReference type="GeneID" id="7445549"/>
<dbReference type="Pfam" id="PF06201">
    <property type="entry name" value="PITH"/>
    <property type="match status" value="1"/>
</dbReference>
<dbReference type="InterPro" id="IPR008979">
    <property type="entry name" value="Galactose-bd-like_sf"/>
</dbReference>
<dbReference type="InParanoid" id="B8C6L9"/>
<sequence>MSCDGHSHDHEHAEPDDTSTALGTSLRPFINFSAVTCLNESILGAGKAILKYYEDRRTVDPSLTSVDDADEDPELLLTIPFTEPVGIKSISILSYADAPESARGQSNATATTTAAPRTIKVFVNRPNLDFETVRDLEPTATITLIHPSHQWESEHTGGTIDYPLRPSGRFQNVSEIALYFCDNYAMPDGFGASSDLEDYDEERVPTEITYVGLKGKGTNVKRQAVKAVYETRGVKKDHKVPGTEYFGREGL</sequence>